<evidence type="ECO:0000313" key="2">
    <source>
        <dbReference type="EMBL" id="KAL2277329.1"/>
    </source>
</evidence>
<evidence type="ECO:0008006" key="4">
    <source>
        <dbReference type="Google" id="ProtNLM"/>
    </source>
</evidence>
<evidence type="ECO:0000256" key="1">
    <source>
        <dbReference type="SAM" id="SignalP"/>
    </source>
</evidence>
<comment type="caution">
    <text evidence="2">The sequence shown here is derived from an EMBL/GenBank/DDBJ whole genome shotgun (WGS) entry which is preliminary data.</text>
</comment>
<feature type="signal peptide" evidence="1">
    <location>
        <begin position="1"/>
        <end position="32"/>
    </location>
</feature>
<feature type="chain" id="PRO_5045248759" description="Secreted protein" evidence="1">
    <location>
        <begin position="33"/>
        <end position="327"/>
    </location>
</feature>
<gene>
    <name evidence="2" type="ORF">FJTKL_00049</name>
</gene>
<name>A0ABR4E4I9_9PEZI</name>
<dbReference type="Proteomes" id="UP001600888">
    <property type="component" value="Unassembled WGS sequence"/>
</dbReference>
<evidence type="ECO:0000313" key="3">
    <source>
        <dbReference type="Proteomes" id="UP001600888"/>
    </source>
</evidence>
<organism evidence="2 3">
    <name type="scientific">Diaporthe vaccinii</name>
    <dbReference type="NCBI Taxonomy" id="105482"/>
    <lineage>
        <taxon>Eukaryota</taxon>
        <taxon>Fungi</taxon>
        <taxon>Dikarya</taxon>
        <taxon>Ascomycota</taxon>
        <taxon>Pezizomycotina</taxon>
        <taxon>Sordariomycetes</taxon>
        <taxon>Sordariomycetidae</taxon>
        <taxon>Diaporthales</taxon>
        <taxon>Diaporthaceae</taxon>
        <taxon>Diaporthe</taxon>
        <taxon>Diaporthe eres species complex</taxon>
    </lineage>
</organism>
<proteinExistence type="predicted"/>
<keyword evidence="1" id="KW-0732">Signal</keyword>
<sequence>MVRDVSSVISTKCRFCFLLLLAASSAVRMSLGSVTTSSILLKSNMTSLTRLVALARPLEMYDSRLPSVTRPTSLPPVGERTGSWSKPLSRIVSMALEPEGPDRLAAVGVARPPLLLRGSLDLGAVDGRQQVVGGQPVVVRELGEVAPDAVREDHDHCVLLVEVQVLHGAHHGRHSGARRPTNEQTLLSNQPARVHKRLAVLCLVPLVHDLAVQHIWDEVVADALQLVRNVRELALVQSLWQGKDTAERVGCDDLDVLAVLPDTLRNAADRATGSCAGDDGRHLTVSLLPDLLGGAVLVGSRVVDVGVLVQDVGAGDLLLQPPRDANV</sequence>
<reference evidence="2 3" key="1">
    <citation type="submission" date="2024-03" db="EMBL/GenBank/DDBJ databases">
        <title>A high-quality draft genome sequence of Diaporthe vaccinii, a causative agent of upright dieback and viscid rot disease in cranberry plants.</title>
        <authorList>
            <person name="Sarrasin M."/>
            <person name="Lang B.F."/>
            <person name="Burger G."/>
        </authorList>
    </citation>
    <scope>NUCLEOTIDE SEQUENCE [LARGE SCALE GENOMIC DNA]</scope>
    <source>
        <strain evidence="2 3">IS7</strain>
    </source>
</reference>
<protein>
    <recommendedName>
        <fullName evidence="4">Secreted protein</fullName>
    </recommendedName>
</protein>
<dbReference type="EMBL" id="JBAWTH010000101">
    <property type="protein sequence ID" value="KAL2277329.1"/>
    <property type="molecule type" value="Genomic_DNA"/>
</dbReference>
<keyword evidence="3" id="KW-1185">Reference proteome</keyword>
<accession>A0ABR4E4I9</accession>